<evidence type="ECO:0000256" key="1">
    <source>
        <dbReference type="ARBA" id="ARBA00010541"/>
    </source>
</evidence>
<dbReference type="OrthoDB" id="9795827at2"/>
<proteinExistence type="inferred from homology"/>
<dbReference type="SMART" id="SM00228">
    <property type="entry name" value="PDZ"/>
    <property type="match status" value="1"/>
</dbReference>
<dbReference type="SUPFAM" id="SSF50156">
    <property type="entry name" value="PDZ domain-like"/>
    <property type="match status" value="1"/>
</dbReference>
<dbReference type="InterPro" id="IPR036034">
    <property type="entry name" value="PDZ_sf"/>
</dbReference>
<accession>A0A1M7T2J8</accession>
<dbReference type="PROSITE" id="PS50106">
    <property type="entry name" value="PDZ"/>
    <property type="match status" value="1"/>
</dbReference>
<feature type="domain" description="PDZ" evidence="2">
    <location>
        <begin position="405"/>
        <end position="457"/>
    </location>
</feature>
<dbReference type="EMBL" id="FRDI01000006">
    <property type="protein sequence ID" value="SHN64919.1"/>
    <property type="molecule type" value="Genomic_DNA"/>
</dbReference>
<dbReference type="RefSeq" id="WP_072697163.1">
    <property type="nucleotide sequence ID" value="NZ_FRDI01000006.1"/>
</dbReference>
<dbReference type="CDD" id="cd14727">
    <property type="entry name" value="ChanN-like"/>
    <property type="match status" value="1"/>
</dbReference>
<evidence type="ECO:0000313" key="4">
    <source>
        <dbReference type="Proteomes" id="UP000186469"/>
    </source>
</evidence>
<reference evidence="3 4" key="1">
    <citation type="submission" date="2016-12" db="EMBL/GenBank/DDBJ databases">
        <authorList>
            <person name="Song W.-J."/>
            <person name="Kurnit D.M."/>
        </authorList>
    </citation>
    <scope>NUCLEOTIDE SEQUENCE [LARGE SCALE GENOMIC DNA]</scope>
    <source>
        <strain evidence="3 4">DSM 11393</strain>
    </source>
</reference>
<dbReference type="Pfam" id="PF13180">
    <property type="entry name" value="PDZ_2"/>
    <property type="match status" value="1"/>
</dbReference>
<name>A0A1M7T2J8_9BACT</name>
<sequence length="492" mass="55562">MLGIKKLINKHEPIKIFSDFFVLLFLFLFLLMSGACVKTSNKNLEALSQEVSPVPYTEETNRFYDANGNELSFDKLLSELVKADYLLIGERHTSLEQHKVQGLIIKALSEKIKALPVENSDFSKLYLARMGIGLEMLPFNENQRLYKIYRKGLNGKALSLEAFSEKINWLENWGFPIEYYASPLNFALTNNIPLFGLNANKKLLQAVRESEPKAINQLSDKERQKLGLTKGMFVPNIIPVGEAQKGKLKEIFNAHPMTLAMALTMASAQNKKENTENKATLIESEEKFLRFLKIQAFWDTFMAHQAIDAKQKLEKTLVILVGAGHVEYGLGIAKRIHELQPEAKVLSILPLQKVIHQPNGGFSPYFPEKMQVNVVRENGQELKENVSAADFFVLTKADPLPVMPQGRLGIKFELQTNNAKTNKIFVKEVLPNSRAEKAGVKSGDILLKINKKTVNNLEDIHKFGRAAFQNKEALSLELKRNQKTIKIVIPNS</sequence>
<dbReference type="AlphaFoldDB" id="A0A1M7T2J8"/>
<comment type="similarity">
    <text evidence="1">Belongs to the peptidase S1C family.</text>
</comment>
<dbReference type="Pfam" id="PF04187">
    <property type="entry name" value="Cofac_haem_bdg"/>
    <property type="match status" value="1"/>
</dbReference>
<dbReference type="SUPFAM" id="SSF159501">
    <property type="entry name" value="EreA/ChaN-like"/>
    <property type="match status" value="1"/>
</dbReference>
<dbReference type="InterPro" id="IPR001478">
    <property type="entry name" value="PDZ"/>
</dbReference>
<organism evidence="3 4">
    <name type="scientific">Desulfovibrio litoralis DSM 11393</name>
    <dbReference type="NCBI Taxonomy" id="1121455"/>
    <lineage>
        <taxon>Bacteria</taxon>
        <taxon>Pseudomonadati</taxon>
        <taxon>Thermodesulfobacteriota</taxon>
        <taxon>Desulfovibrionia</taxon>
        <taxon>Desulfovibrionales</taxon>
        <taxon>Desulfovibrionaceae</taxon>
        <taxon>Desulfovibrio</taxon>
    </lineage>
</organism>
<gene>
    <name evidence="3" type="ORF">SAMN02745728_01473</name>
</gene>
<evidence type="ECO:0000259" key="2">
    <source>
        <dbReference type="PROSITE" id="PS50106"/>
    </source>
</evidence>
<dbReference type="Proteomes" id="UP000186469">
    <property type="component" value="Unassembled WGS sequence"/>
</dbReference>
<dbReference type="PANTHER" id="PTHR22939:SF129">
    <property type="entry name" value="SERINE PROTEASE HTRA2, MITOCHONDRIAL"/>
    <property type="match status" value="1"/>
</dbReference>
<dbReference type="Gene3D" id="2.30.42.10">
    <property type="match status" value="1"/>
</dbReference>
<keyword evidence="4" id="KW-1185">Reference proteome</keyword>
<protein>
    <submittedName>
        <fullName evidence="3">Uncharacterized iron-regulated protein</fullName>
    </submittedName>
</protein>
<evidence type="ECO:0000313" key="3">
    <source>
        <dbReference type="EMBL" id="SHN64919.1"/>
    </source>
</evidence>
<dbReference type="STRING" id="1121455.SAMN02745728_01473"/>
<dbReference type="Gene3D" id="3.40.50.11550">
    <property type="match status" value="1"/>
</dbReference>
<dbReference type="InterPro" id="IPR007314">
    <property type="entry name" value="Cofac_haem-bd_dom"/>
</dbReference>
<dbReference type="PANTHER" id="PTHR22939">
    <property type="entry name" value="SERINE PROTEASE FAMILY S1C HTRA-RELATED"/>
    <property type="match status" value="1"/>
</dbReference>